<feature type="signal peptide" evidence="2">
    <location>
        <begin position="1"/>
        <end position="19"/>
    </location>
</feature>
<feature type="coiled-coil region" evidence="1">
    <location>
        <begin position="625"/>
        <end position="761"/>
    </location>
</feature>
<keyword evidence="4" id="KW-1185">Reference proteome</keyword>
<dbReference type="Proteomes" id="UP001228049">
    <property type="component" value="Unassembled WGS sequence"/>
</dbReference>
<name>A0AAD9B8W1_DISEL</name>
<keyword evidence="1" id="KW-0175">Coiled coil</keyword>
<feature type="coiled-coil region" evidence="1">
    <location>
        <begin position="799"/>
        <end position="865"/>
    </location>
</feature>
<feature type="coiled-coil region" evidence="1">
    <location>
        <begin position="247"/>
        <end position="274"/>
    </location>
</feature>
<feature type="coiled-coil region" evidence="1">
    <location>
        <begin position="324"/>
        <end position="512"/>
    </location>
</feature>
<organism evidence="3 4">
    <name type="scientific">Dissostichus eleginoides</name>
    <name type="common">Patagonian toothfish</name>
    <name type="synonym">Dissostichus amissus</name>
    <dbReference type="NCBI Taxonomy" id="100907"/>
    <lineage>
        <taxon>Eukaryota</taxon>
        <taxon>Metazoa</taxon>
        <taxon>Chordata</taxon>
        <taxon>Craniata</taxon>
        <taxon>Vertebrata</taxon>
        <taxon>Euteleostomi</taxon>
        <taxon>Actinopterygii</taxon>
        <taxon>Neopterygii</taxon>
        <taxon>Teleostei</taxon>
        <taxon>Neoteleostei</taxon>
        <taxon>Acanthomorphata</taxon>
        <taxon>Eupercaria</taxon>
        <taxon>Perciformes</taxon>
        <taxon>Notothenioidei</taxon>
        <taxon>Nototheniidae</taxon>
        <taxon>Dissostichus</taxon>
    </lineage>
</organism>
<feature type="coiled-coil region" evidence="1">
    <location>
        <begin position="912"/>
        <end position="987"/>
    </location>
</feature>
<reference evidence="3" key="1">
    <citation type="submission" date="2023-04" db="EMBL/GenBank/DDBJ databases">
        <title>Chromosome-level genome of Chaenocephalus aceratus.</title>
        <authorList>
            <person name="Park H."/>
        </authorList>
    </citation>
    <scope>NUCLEOTIDE SEQUENCE</scope>
    <source>
        <strain evidence="3">DE</strain>
        <tissue evidence="3">Muscle</tissue>
    </source>
</reference>
<dbReference type="EMBL" id="JASDAP010000026">
    <property type="protein sequence ID" value="KAK1879475.1"/>
    <property type="molecule type" value="Genomic_DNA"/>
</dbReference>
<keyword evidence="2" id="KW-0732">Signal</keyword>
<gene>
    <name evidence="3" type="ORF">KUDE01_027596</name>
</gene>
<evidence type="ECO:0000256" key="2">
    <source>
        <dbReference type="SAM" id="SignalP"/>
    </source>
</evidence>
<dbReference type="AlphaFoldDB" id="A0AAD9B8W1"/>
<accession>A0AAD9B8W1</accession>
<evidence type="ECO:0000256" key="1">
    <source>
        <dbReference type="SAM" id="Coils"/>
    </source>
</evidence>
<feature type="coiled-coil region" evidence="1">
    <location>
        <begin position="154"/>
        <end position="213"/>
    </location>
</feature>
<proteinExistence type="predicted"/>
<protein>
    <submittedName>
        <fullName evidence="3">Laminin-like protein epi-1</fullName>
    </submittedName>
</protein>
<sequence length="1043" mass="120060">MAADHRFILIPFLLSCVFPALDNRHGLKEQLSLLNIQLQQTTVRNSQLDNESFGLRREVRALKLQLSTCSSTASAITGSYQTQLLNQLKQLLETSENDTFLILKTIALTREMDTVNEKVQHAANATETADIRVLKIISMLKEVRELETTSTNQATTLQTLLQAKEREFAKAQAEIKELQRKLQLKIEVCSGLEDRYEQVKTEFEQKISELNTAGNHKAALVLNVINLQYELKTLRDLIATSTDPQRVSELQGQLENKQDELNSKTADIERLIANPKIILMIIELQSEIWDLQKVPNETTAGRVDEFQDRVDGLLSVIDDKGDDNTKLMLTIMRLKSRVEQLQRQLSDLQTSQTSQKIQLTKDLTSKQDELQKYINELTEKDETNAKLILKITDLHNQLRNLEKERHNERQNPSVVTALQNESNQTDCSIFVLQLKDLHNKLDGKMKELQSKAESVTSLALQVSTLTVQLEELKRQLQNTESESKRKELQKSIDEKNIELTKKTEELKTMSAQPQRLLQIIAIQTKIEKLVYVAANDTDYNKIRALQDHLNYLVNGIKDEDNEYTKLMFKILTQQNEIARLEKQEKSQREAASERIGSAHILELHKNIKPLEDKISELKVTSSENTRELQKRLDLTRRQLQDSELRLQEADTKNFEMVMEIADLRTQLKKAQKKAVAERNAMELRDKLKAKDEKIRALQNESNQTDCSTYVLQHTALQVSTLTVQLEELKRQLQNTESESKRKELQQIIDEKNTELTEKTEELLKVTSAEPQRLLHIIAIQTEIEKLVYVAANDTDYNKIRELQDRLNDLVDGIKDGDNEYTKLMFKILTQQNEIARLENQEKSQREAASERIGYLENQLEDIRNQIAEKTLLLGSSDKRTANLTAHILELHKNIKPLEDKISELKVSSSENTRELQKRLDLTRRQLQDSELRLQEADTKNFELVMEIADLRTQLKKAQKKAVAERNAMELRDKLKAKDEKIRALQNESNQTDCSTYVLQLTDLHNKLDGKMKELQSKAESVTSLGELNNEAILQENSHNIVVL</sequence>
<feature type="chain" id="PRO_5042015709" evidence="2">
    <location>
        <begin position="20"/>
        <end position="1043"/>
    </location>
</feature>
<evidence type="ECO:0000313" key="4">
    <source>
        <dbReference type="Proteomes" id="UP001228049"/>
    </source>
</evidence>
<evidence type="ECO:0000313" key="3">
    <source>
        <dbReference type="EMBL" id="KAK1879475.1"/>
    </source>
</evidence>
<comment type="caution">
    <text evidence="3">The sequence shown here is derived from an EMBL/GenBank/DDBJ whole genome shotgun (WGS) entry which is preliminary data.</text>
</comment>